<dbReference type="SUPFAM" id="SSF53098">
    <property type="entry name" value="Ribonuclease H-like"/>
    <property type="match status" value="1"/>
</dbReference>
<dbReference type="GO" id="GO:0015074">
    <property type="term" value="P:DNA integration"/>
    <property type="evidence" value="ECO:0007669"/>
    <property type="project" value="InterPro"/>
</dbReference>
<dbReference type="PROSITE" id="PS50994">
    <property type="entry name" value="INTEGRASE"/>
    <property type="match status" value="1"/>
</dbReference>
<proteinExistence type="predicted"/>
<dbReference type="InterPro" id="IPR050951">
    <property type="entry name" value="Retrovirus_Pol_polyprotein"/>
</dbReference>
<dbReference type="InterPro" id="IPR036397">
    <property type="entry name" value="RNaseH_sf"/>
</dbReference>
<protein>
    <recommendedName>
        <fullName evidence="1">Integrase catalytic domain-containing protein</fullName>
    </recommendedName>
</protein>
<sequence>MPMSQLGNRYLLVLQDWFPKWDEAVPTKNQMAATISSVLVEIFSRMGIPDILHTDQGANFESNLLRSVLKAFGVQKTRTSAYHPQGDGLVERANQSTLQMLRTYVDSEANWEPHLPLVLHAYRTVPHSSTGVAPFTLM</sequence>
<feature type="domain" description="Integrase catalytic" evidence="1">
    <location>
        <begin position="1"/>
        <end position="138"/>
    </location>
</feature>
<dbReference type="AlphaFoldDB" id="A0A085LIU5"/>
<dbReference type="PANTHER" id="PTHR37984">
    <property type="entry name" value="PROTEIN CBG26694"/>
    <property type="match status" value="1"/>
</dbReference>
<dbReference type="InterPro" id="IPR001584">
    <property type="entry name" value="Integrase_cat-core"/>
</dbReference>
<accession>A0A085LIU5</accession>
<evidence type="ECO:0000313" key="2">
    <source>
        <dbReference type="EMBL" id="KFD44891.1"/>
    </source>
</evidence>
<dbReference type="InterPro" id="IPR012337">
    <property type="entry name" value="RNaseH-like_sf"/>
</dbReference>
<evidence type="ECO:0000259" key="1">
    <source>
        <dbReference type="PROSITE" id="PS50994"/>
    </source>
</evidence>
<dbReference type="EMBL" id="KL364209">
    <property type="protein sequence ID" value="KFD44891.1"/>
    <property type="molecule type" value="Genomic_DNA"/>
</dbReference>
<dbReference type="Proteomes" id="UP000030764">
    <property type="component" value="Unassembled WGS sequence"/>
</dbReference>
<name>A0A085LIU5_9BILA</name>
<organism evidence="2 3">
    <name type="scientific">Trichuris suis</name>
    <name type="common">pig whipworm</name>
    <dbReference type="NCBI Taxonomy" id="68888"/>
    <lineage>
        <taxon>Eukaryota</taxon>
        <taxon>Metazoa</taxon>
        <taxon>Ecdysozoa</taxon>
        <taxon>Nematoda</taxon>
        <taxon>Enoplea</taxon>
        <taxon>Dorylaimia</taxon>
        <taxon>Trichinellida</taxon>
        <taxon>Trichuridae</taxon>
        <taxon>Trichuris</taxon>
    </lineage>
</organism>
<dbReference type="FunFam" id="3.30.420.10:FF:000032">
    <property type="entry name" value="Retrovirus-related Pol polyprotein from transposon 297-like Protein"/>
    <property type="match status" value="1"/>
</dbReference>
<keyword evidence="3" id="KW-1185">Reference proteome</keyword>
<dbReference type="Gene3D" id="3.30.420.10">
    <property type="entry name" value="Ribonuclease H-like superfamily/Ribonuclease H"/>
    <property type="match status" value="1"/>
</dbReference>
<dbReference type="GO" id="GO:0003676">
    <property type="term" value="F:nucleic acid binding"/>
    <property type="evidence" value="ECO:0007669"/>
    <property type="project" value="InterPro"/>
</dbReference>
<dbReference type="Pfam" id="PF00665">
    <property type="entry name" value="rve"/>
    <property type="match status" value="1"/>
</dbReference>
<gene>
    <name evidence="2" type="ORF">M513_14232</name>
</gene>
<evidence type="ECO:0000313" key="3">
    <source>
        <dbReference type="Proteomes" id="UP000030764"/>
    </source>
</evidence>
<reference evidence="2 3" key="1">
    <citation type="journal article" date="2014" name="Nat. Genet.">
        <title>Genome and transcriptome of the porcine whipworm Trichuris suis.</title>
        <authorList>
            <person name="Jex A.R."/>
            <person name="Nejsum P."/>
            <person name="Schwarz E.M."/>
            <person name="Hu L."/>
            <person name="Young N.D."/>
            <person name="Hall R.S."/>
            <person name="Korhonen P.K."/>
            <person name="Liao S."/>
            <person name="Thamsborg S."/>
            <person name="Xia J."/>
            <person name="Xu P."/>
            <person name="Wang S."/>
            <person name="Scheerlinck J.P."/>
            <person name="Hofmann A."/>
            <person name="Sternberg P.W."/>
            <person name="Wang J."/>
            <person name="Gasser R.B."/>
        </authorList>
    </citation>
    <scope>NUCLEOTIDE SEQUENCE [LARGE SCALE GENOMIC DNA]</scope>
    <source>
        <strain evidence="2">DCEP-RM93M</strain>
    </source>
</reference>
<dbReference type="PANTHER" id="PTHR37984:SF15">
    <property type="entry name" value="INTEGRASE CATALYTIC DOMAIN-CONTAINING PROTEIN"/>
    <property type="match status" value="1"/>
</dbReference>